<organism evidence="3 4">
    <name type="scientific">Chitinophaga agri</name>
    <dbReference type="NCBI Taxonomy" id="2703787"/>
    <lineage>
        <taxon>Bacteria</taxon>
        <taxon>Pseudomonadati</taxon>
        <taxon>Bacteroidota</taxon>
        <taxon>Chitinophagia</taxon>
        <taxon>Chitinophagales</taxon>
        <taxon>Chitinophagaceae</taxon>
        <taxon>Chitinophaga</taxon>
    </lineage>
</organism>
<evidence type="ECO:0000259" key="2">
    <source>
        <dbReference type="Pfam" id="PF16289"/>
    </source>
</evidence>
<dbReference type="KEGG" id="chih:GWR21_29975"/>
<sequence length="278" mass="32361">MKIFIDTNIFLDFYRSNNDTIKLLETLDRYFDSIVLTEQVVIEFARSREAVIRDVRKRFLAEGTLQQFSSSFLHSFSEFKKLIMLRGQYDEQQKEVRNIIDKAIIAEGEDPVTFFFNEFVNHCDSKNAILNVTPEIVTKAYNRKMMGSPPVSKDRYSIGDEINWEIILANVRDNLILVTRDSSYQENFNFLDFDFLQASGSKIVKVTDKISDALQLIDGMANPAFKALEEQMLKDIRYLNNYWRTPVEKDKPIFSHELQSDEESVKLPTTPPDFDMGE</sequence>
<evidence type="ECO:0000313" key="3">
    <source>
        <dbReference type="EMBL" id="QHS63658.1"/>
    </source>
</evidence>
<evidence type="ECO:0000313" key="4">
    <source>
        <dbReference type="Proteomes" id="UP000476411"/>
    </source>
</evidence>
<accession>A0A6B9ZN04</accession>
<evidence type="ECO:0000256" key="1">
    <source>
        <dbReference type="SAM" id="MobiDB-lite"/>
    </source>
</evidence>
<dbReference type="AlphaFoldDB" id="A0A6B9ZN04"/>
<dbReference type="SUPFAM" id="SSF88723">
    <property type="entry name" value="PIN domain-like"/>
    <property type="match status" value="1"/>
</dbReference>
<feature type="region of interest" description="Disordered" evidence="1">
    <location>
        <begin position="256"/>
        <end position="278"/>
    </location>
</feature>
<keyword evidence="4" id="KW-1185">Reference proteome</keyword>
<dbReference type="Pfam" id="PF16289">
    <property type="entry name" value="PIN_12"/>
    <property type="match status" value="1"/>
</dbReference>
<gene>
    <name evidence="3" type="ORF">GWR21_29975</name>
</gene>
<dbReference type="EMBL" id="CP048113">
    <property type="protein sequence ID" value="QHS63658.1"/>
    <property type="molecule type" value="Genomic_DNA"/>
</dbReference>
<proteinExistence type="predicted"/>
<protein>
    <submittedName>
        <fullName evidence="3">DUF4935 domain-containing protein</fullName>
    </submittedName>
</protein>
<dbReference type="Proteomes" id="UP000476411">
    <property type="component" value="Chromosome"/>
</dbReference>
<reference evidence="3 4" key="1">
    <citation type="submission" date="2020-01" db="EMBL/GenBank/DDBJ databases">
        <title>Complete genome sequence of Chitinophaga sp. H33E-04 isolated from quinoa roots.</title>
        <authorList>
            <person name="Weon H.-Y."/>
            <person name="Lee S.A."/>
        </authorList>
    </citation>
    <scope>NUCLEOTIDE SEQUENCE [LARGE SCALE GENOMIC DNA]</scope>
    <source>
        <strain evidence="3 4">H33E-04</strain>
    </source>
</reference>
<dbReference type="InterPro" id="IPR032557">
    <property type="entry name" value="DUF4935"/>
</dbReference>
<dbReference type="InterPro" id="IPR029060">
    <property type="entry name" value="PIN-like_dom_sf"/>
</dbReference>
<name>A0A6B9ZN04_9BACT</name>
<dbReference type="RefSeq" id="WP_162335374.1">
    <property type="nucleotide sequence ID" value="NZ_CP048113.1"/>
</dbReference>
<feature type="domain" description="DUF4935" evidence="2">
    <location>
        <begin position="3"/>
        <end position="182"/>
    </location>
</feature>